<sequence length="580" mass="66386">VQLQLQIHRCTARHYKKEDIPRCVSCTDRWNGDSCRFQNIRFFCRKETGALYGFYFQEHEIAPYPIVWRNQWNTLLERRHIDETKETIASALLSPLRVELQDINSLQVIFKPRETAVRVTCDTCWTSVFTGAWMCLSCGREACGECFERIKSFSVGIEPNILHASQHHAHNFRRTTNFGRQELIESIADMEHILSSTPTLSLSPALSSVSFSLPDLESSASTVMPIYEQARDADPVPFHKIRQFAITSLTEEQFRLAWSCGKPLLVTDVGQQLKLPWTPKFFIEKYGATKCLISECQTDQTKRTSVAAFFKTFGEQTGRKGSWKLKDWPPASDFQAVFPELYDDFSQAVPMPSYTRRDGVLNLASHFPLNAVAPDLGPKMYNAHANLEEWNCQGSTRLHMDMADAVNLMTYAAPDSDGAPGCAAWDLFEADDSDKIRKFLQNEFAIEEGDPIHGQQVYLDDVARRRLWREHGVKSYRVYQTAGQAVFIPAGCAHQVRNMADCIKVAIDFVSPENIRRCEQLTQEFREQNHARAWKEDVLQLRTMMWFAWKSCSRQEKMRAQCSLGVRDENMVEAPIDSAI</sequence>
<organism evidence="5 6">
    <name type="scientific">Mycena alexandri</name>
    <dbReference type="NCBI Taxonomy" id="1745969"/>
    <lineage>
        <taxon>Eukaryota</taxon>
        <taxon>Fungi</taxon>
        <taxon>Dikarya</taxon>
        <taxon>Basidiomycota</taxon>
        <taxon>Agaricomycotina</taxon>
        <taxon>Agaricomycetes</taxon>
        <taxon>Agaricomycetidae</taxon>
        <taxon>Agaricales</taxon>
        <taxon>Marasmiineae</taxon>
        <taxon>Mycenaceae</taxon>
        <taxon>Mycena</taxon>
    </lineage>
</organism>
<feature type="non-terminal residue" evidence="5">
    <location>
        <position position="580"/>
    </location>
</feature>
<evidence type="ECO:0000256" key="1">
    <source>
        <dbReference type="ARBA" id="ARBA00004123"/>
    </source>
</evidence>
<keyword evidence="3" id="KW-0539">Nucleus</keyword>
<protein>
    <submittedName>
        <fullName evidence="5">Clavaminate synthase-like protein</fullName>
    </submittedName>
</protein>
<dbReference type="AlphaFoldDB" id="A0AAD6S536"/>
<dbReference type="GO" id="GO:0006357">
    <property type="term" value="P:regulation of transcription by RNA polymerase II"/>
    <property type="evidence" value="ECO:0007669"/>
    <property type="project" value="TreeGrafter"/>
</dbReference>
<evidence type="ECO:0000313" key="6">
    <source>
        <dbReference type="Proteomes" id="UP001218188"/>
    </source>
</evidence>
<dbReference type="GO" id="GO:0031490">
    <property type="term" value="F:chromatin DNA binding"/>
    <property type="evidence" value="ECO:0007669"/>
    <property type="project" value="TreeGrafter"/>
</dbReference>
<dbReference type="GO" id="GO:0000785">
    <property type="term" value="C:chromatin"/>
    <property type="evidence" value="ECO:0007669"/>
    <property type="project" value="TreeGrafter"/>
</dbReference>
<evidence type="ECO:0000313" key="5">
    <source>
        <dbReference type="EMBL" id="KAJ7020095.1"/>
    </source>
</evidence>
<dbReference type="InterPro" id="IPR045109">
    <property type="entry name" value="LSDs-like"/>
</dbReference>
<dbReference type="Pfam" id="PF02373">
    <property type="entry name" value="JmjC"/>
    <property type="match status" value="1"/>
</dbReference>
<evidence type="ECO:0000259" key="4">
    <source>
        <dbReference type="PROSITE" id="PS51184"/>
    </source>
</evidence>
<keyword evidence="6" id="KW-1185">Reference proteome</keyword>
<dbReference type="GO" id="GO:0003712">
    <property type="term" value="F:transcription coregulator activity"/>
    <property type="evidence" value="ECO:0007669"/>
    <property type="project" value="TreeGrafter"/>
</dbReference>
<dbReference type="SUPFAM" id="SSF51197">
    <property type="entry name" value="Clavaminate synthase-like"/>
    <property type="match status" value="1"/>
</dbReference>
<dbReference type="SMART" id="SM00558">
    <property type="entry name" value="JmjC"/>
    <property type="match status" value="1"/>
</dbReference>
<comment type="subcellular location">
    <subcellularLocation>
        <location evidence="1">Nucleus</location>
    </subcellularLocation>
</comment>
<feature type="domain" description="JmjC" evidence="4">
    <location>
        <begin position="356"/>
        <end position="526"/>
    </location>
</feature>
<dbReference type="InterPro" id="IPR003347">
    <property type="entry name" value="JmjC_dom"/>
</dbReference>
<dbReference type="GO" id="GO:0000118">
    <property type="term" value="C:histone deacetylase complex"/>
    <property type="evidence" value="ECO:0007669"/>
    <property type="project" value="TreeGrafter"/>
</dbReference>
<dbReference type="Proteomes" id="UP001218188">
    <property type="component" value="Unassembled WGS sequence"/>
</dbReference>
<keyword evidence="2" id="KW-0479">Metal-binding</keyword>
<dbReference type="PANTHER" id="PTHR12549:SF38">
    <property type="entry name" value="JMJC DOMAIN-CONTAINING HISTONE DEMETHYLASE 2, ISOFORM A"/>
    <property type="match status" value="1"/>
</dbReference>
<proteinExistence type="predicted"/>
<evidence type="ECO:0000256" key="2">
    <source>
        <dbReference type="ARBA" id="ARBA00022723"/>
    </source>
</evidence>
<comment type="caution">
    <text evidence="5">The sequence shown here is derived from an EMBL/GenBank/DDBJ whole genome shotgun (WGS) entry which is preliminary data.</text>
</comment>
<dbReference type="EMBL" id="JARJCM010000274">
    <property type="protein sequence ID" value="KAJ7020095.1"/>
    <property type="molecule type" value="Genomic_DNA"/>
</dbReference>
<dbReference type="GO" id="GO:0032454">
    <property type="term" value="F:histone H3K9 demethylase activity"/>
    <property type="evidence" value="ECO:0007669"/>
    <property type="project" value="InterPro"/>
</dbReference>
<dbReference type="PROSITE" id="PS51184">
    <property type="entry name" value="JMJC"/>
    <property type="match status" value="1"/>
</dbReference>
<gene>
    <name evidence="5" type="ORF">C8F04DRAFT_974760</name>
</gene>
<dbReference type="Gene3D" id="2.60.120.650">
    <property type="entry name" value="Cupin"/>
    <property type="match status" value="1"/>
</dbReference>
<reference evidence="5" key="1">
    <citation type="submission" date="2023-03" db="EMBL/GenBank/DDBJ databases">
        <title>Massive genome expansion in bonnet fungi (Mycena s.s.) driven by repeated elements and novel gene families across ecological guilds.</title>
        <authorList>
            <consortium name="Lawrence Berkeley National Laboratory"/>
            <person name="Harder C.B."/>
            <person name="Miyauchi S."/>
            <person name="Viragh M."/>
            <person name="Kuo A."/>
            <person name="Thoen E."/>
            <person name="Andreopoulos B."/>
            <person name="Lu D."/>
            <person name="Skrede I."/>
            <person name="Drula E."/>
            <person name="Henrissat B."/>
            <person name="Morin E."/>
            <person name="Kohler A."/>
            <person name="Barry K."/>
            <person name="LaButti K."/>
            <person name="Morin E."/>
            <person name="Salamov A."/>
            <person name="Lipzen A."/>
            <person name="Mereny Z."/>
            <person name="Hegedus B."/>
            <person name="Baldrian P."/>
            <person name="Stursova M."/>
            <person name="Weitz H."/>
            <person name="Taylor A."/>
            <person name="Grigoriev I.V."/>
            <person name="Nagy L.G."/>
            <person name="Martin F."/>
            <person name="Kauserud H."/>
        </authorList>
    </citation>
    <scope>NUCLEOTIDE SEQUENCE</scope>
    <source>
        <strain evidence="5">CBHHK200</strain>
    </source>
</reference>
<evidence type="ECO:0000256" key="3">
    <source>
        <dbReference type="ARBA" id="ARBA00023242"/>
    </source>
</evidence>
<dbReference type="GO" id="GO:0046872">
    <property type="term" value="F:metal ion binding"/>
    <property type="evidence" value="ECO:0007669"/>
    <property type="project" value="UniProtKB-KW"/>
</dbReference>
<accession>A0AAD6S536</accession>
<dbReference type="PANTHER" id="PTHR12549">
    <property type="entry name" value="JMJC DOMAIN-CONTAINING HISTONE DEMETHYLATION PROTEIN"/>
    <property type="match status" value="1"/>
</dbReference>
<name>A0AAD6S536_9AGAR</name>